<sequence length="434" mass="50282">MSLRRLIFQYRRKKLLLTGFFLLTTLCIFHIQIKEAVEEYKRLELINEDSETNFNCTKIIQGDVEEIGRARLQVITVGFKNKPRLTNDHFIELTKNCENFRKARKYITFSLSKEEKEFPIAYSLVVHHKIDTFERLLRSIYAPQNVYCIHVDKKSPVSFLVAVKGIASCFDNVFVASQLESVIYASWGRVQADINCMKDLYRHSSSWKYFINLCGMDFPIKTNLEIVGMLKALNGKNSLETEKMPPNKEMRWKKHYEIVDGHIKKTNYNKDPPPIETPVFSGGAYIVVSRDFVQHVLEEQKILNFIEWTKDTYSPDELLWATLQRIPVVPGSIPVGSKYDVTDMNAIARFVKWSYFEGVLSKGALYPPCTGTHVRSICVYGAGDLNWILQQHHLFANKFDIDVDPFAIQCLEEHLRHKSLTAAAIQIFGKFKMW</sequence>
<keyword evidence="5" id="KW-0812">Transmembrane</keyword>
<reference evidence="11" key="2">
    <citation type="submission" date="2025-08" db="UniProtKB">
        <authorList>
            <consortium name="Ensembl"/>
        </authorList>
    </citation>
    <scope>IDENTIFICATION</scope>
</reference>
<dbReference type="Pfam" id="PF02485">
    <property type="entry name" value="Branch"/>
    <property type="match status" value="1"/>
</dbReference>
<dbReference type="GeneTree" id="ENSGT00940000161348"/>
<dbReference type="GeneID" id="102691186"/>
<dbReference type="Bgee" id="ENSLOCG00000017538">
    <property type="expression patterns" value="Expressed in heart and 5 other cell types or tissues"/>
</dbReference>
<keyword evidence="6" id="KW-0735">Signal-anchor</keyword>
<keyword evidence="7" id="KW-1133">Transmembrane helix</keyword>
<dbReference type="OrthoDB" id="2019572at2759"/>
<dbReference type="OMA" id="NGKLTNM"/>
<evidence type="ECO:0000256" key="3">
    <source>
        <dbReference type="ARBA" id="ARBA00022676"/>
    </source>
</evidence>
<comment type="subcellular location">
    <subcellularLocation>
        <location evidence="1">Golgi apparatus membrane</location>
        <topology evidence="1">Single-pass type II membrane protein</topology>
    </subcellularLocation>
</comment>
<evidence type="ECO:0000256" key="2">
    <source>
        <dbReference type="ARBA" id="ARBA00004922"/>
    </source>
</evidence>
<keyword evidence="9" id="KW-0325">Glycoprotein</keyword>
<evidence type="ECO:0000256" key="4">
    <source>
        <dbReference type="ARBA" id="ARBA00022679"/>
    </source>
</evidence>
<evidence type="ECO:0000313" key="12">
    <source>
        <dbReference type="Proteomes" id="UP000018468"/>
    </source>
</evidence>
<protein>
    <submittedName>
        <fullName evidence="11">Glucosaminyl (N-acetyl) transferase 1</fullName>
    </submittedName>
</protein>
<evidence type="ECO:0000256" key="8">
    <source>
        <dbReference type="ARBA" id="ARBA00023136"/>
    </source>
</evidence>
<evidence type="ECO:0000256" key="9">
    <source>
        <dbReference type="ARBA" id="ARBA00023180"/>
    </source>
</evidence>
<dbReference type="GO" id="GO:0003829">
    <property type="term" value="F:beta-1,3-galactosyl-O-glycosyl-glycoprotein beta-1,6-N-acetylglucosaminyltransferase activity"/>
    <property type="evidence" value="ECO:0000318"/>
    <property type="project" value="GO_Central"/>
</dbReference>
<evidence type="ECO:0000256" key="7">
    <source>
        <dbReference type="ARBA" id="ARBA00022989"/>
    </source>
</evidence>
<dbReference type="GO" id="GO:0000139">
    <property type="term" value="C:Golgi membrane"/>
    <property type="evidence" value="ECO:0007669"/>
    <property type="project" value="UniProtKB-SubCell"/>
</dbReference>
<dbReference type="STRING" id="7918.ENSLOCP00000021643"/>
<evidence type="ECO:0000256" key="6">
    <source>
        <dbReference type="ARBA" id="ARBA00022968"/>
    </source>
</evidence>
<evidence type="ECO:0000313" key="11">
    <source>
        <dbReference type="Ensembl" id="ENSLOCP00000021643.1"/>
    </source>
</evidence>
<evidence type="ECO:0000256" key="10">
    <source>
        <dbReference type="ARBA" id="ARBA00038150"/>
    </source>
</evidence>
<dbReference type="KEGG" id="loc:102691186"/>
<dbReference type="PANTHER" id="PTHR19297">
    <property type="entry name" value="GLYCOSYLTRANSFERASE 14 FAMILY MEMBER"/>
    <property type="match status" value="1"/>
</dbReference>
<evidence type="ECO:0000256" key="1">
    <source>
        <dbReference type="ARBA" id="ARBA00004323"/>
    </source>
</evidence>
<comment type="pathway">
    <text evidence="2">Protein modification; protein glycosylation.</text>
</comment>
<dbReference type="Ensembl" id="ENSLOCT00000021680.1">
    <property type="protein sequence ID" value="ENSLOCP00000021643.1"/>
    <property type="gene ID" value="ENSLOCG00000017538.1"/>
</dbReference>
<dbReference type="EMBL" id="AHAT01002972">
    <property type="status" value="NOT_ANNOTATED_CDS"/>
    <property type="molecule type" value="Genomic_DNA"/>
</dbReference>
<accession>W5NLY4</accession>
<dbReference type="eggNOG" id="KOG0799">
    <property type="taxonomic scope" value="Eukaryota"/>
</dbReference>
<name>W5NLY4_LEPOC</name>
<dbReference type="PANTHER" id="PTHR19297:SF96">
    <property type="entry name" value="BETA-1,3-GALACTOSYL-O-GLYCOSYL-GLYCOPROTEIN BETA-1,6-N-ACETYLGLUCOSAMINYLTRANSFERASE"/>
    <property type="match status" value="1"/>
</dbReference>
<dbReference type="InParanoid" id="W5NLY4"/>
<dbReference type="InterPro" id="IPR003406">
    <property type="entry name" value="Glyco_trans_14"/>
</dbReference>
<dbReference type="Proteomes" id="UP000018468">
    <property type="component" value="Linkage group LG2"/>
</dbReference>
<comment type="similarity">
    <text evidence="10">Belongs to the glycosyltransferase 14 family.</text>
</comment>
<keyword evidence="8" id="KW-0472">Membrane</keyword>
<reference evidence="12" key="1">
    <citation type="submission" date="2011-12" db="EMBL/GenBank/DDBJ databases">
        <title>The Draft Genome of Lepisosteus oculatus.</title>
        <authorList>
            <consortium name="The Broad Institute Genome Assembly &amp; Analysis Group"/>
            <consortium name="Computational R&amp;D Group"/>
            <consortium name="and Sequencing Platform"/>
            <person name="Di Palma F."/>
            <person name="Alfoldi J."/>
            <person name="Johnson J."/>
            <person name="Berlin A."/>
            <person name="Gnerre S."/>
            <person name="Jaffe D."/>
            <person name="MacCallum I."/>
            <person name="Young S."/>
            <person name="Walker B.J."/>
            <person name="Lander E.S."/>
            <person name="Lindblad-Toh K."/>
        </authorList>
    </citation>
    <scope>NUCLEOTIDE SEQUENCE [LARGE SCALE GENOMIC DNA]</scope>
</reference>
<dbReference type="AlphaFoldDB" id="W5NLY4"/>
<proteinExistence type="inferred from homology"/>
<dbReference type="HOGENOM" id="CLU_032341_1_2_1"/>
<reference evidence="11" key="3">
    <citation type="submission" date="2025-09" db="UniProtKB">
        <authorList>
            <consortium name="Ensembl"/>
        </authorList>
    </citation>
    <scope>IDENTIFICATION</scope>
</reference>
<keyword evidence="12" id="KW-1185">Reference proteome</keyword>
<keyword evidence="4" id="KW-0808">Transferase</keyword>
<organism evidence="11 12">
    <name type="scientific">Lepisosteus oculatus</name>
    <name type="common">Spotted gar</name>
    <dbReference type="NCBI Taxonomy" id="7918"/>
    <lineage>
        <taxon>Eukaryota</taxon>
        <taxon>Metazoa</taxon>
        <taxon>Chordata</taxon>
        <taxon>Craniata</taxon>
        <taxon>Vertebrata</taxon>
        <taxon>Euteleostomi</taxon>
        <taxon>Actinopterygii</taxon>
        <taxon>Neopterygii</taxon>
        <taxon>Holostei</taxon>
        <taxon>Semionotiformes</taxon>
        <taxon>Lepisosteidae</taxon>
        <taxon>Lepisosteus</taxon>
    </lineage>
</organism>
<evidence type="ECO:0000256" key="5">
    <source>
        <dbReference type="ARBA" id="ARBA00022692"/>
    </source>
</evidence>
<keyword evidence="3" id="KW-0328">Glycosyltransferase</keyword>